<name>A0A6A4AW71_9STRA</name>
<reference evidence="2 3" key="1">
    <citation type="submission" date="2018-08" db="EMBL/GenBank/DDBJ databases">
        <title>Genomic investigation of the strawberry pathogen Phytophthora fragariae indicates pathogenicity is determined by transcriptional variation in three key races.</title>
        <authorList>
            <person name="Adams T.M."/>
            <person name="Armitage A.D."/>
            <person name="Sobczyk M.K."/>
            <person name="Bates H.J."/>
            <person name="Dunwell J.M."/>
            <person name="Nellist C.F."/>
            <person name="Harrison R.J."/>
        </authorList>
    </citation>
    <scope>NUCLEOTIDE SEQUENCE [LARGE SCALE GENOMIC DNA]</scope>
    <source>
        <strain evidence="2 3">SCRP333</strain>
    </source>
</reference>
<sequence>MRRKYLCIVTRPGREKTCFQIWHEDWSNSNDIPRTLLMEHKIRMRPPSDRPGKKRKRATRGEEVQEDDNDNDSNGGQHQDDGEGGEGAGGQEQEDSDGEMADEEE</sequence>
<organism evidence="2 3">
    <name type="scientific">Phytophthora rubi</name>
    <dbReference type="NCBI Taxonomy" id="129364"/>
    <lineage>
        <taxon>Eukaryota</taxon>
        <taxon>Sar</taxon>
        <taxon>Stramenopiles</taxon>
        <taxon>Oomycota</taxon>
        <taxon>Peronosporomycetes</taxon>
        <taxon>Peronosporales</taxon>
        <taxon>Peronosporaceae</taxon>
        <taxon>Phytophthora</taxon>
    </lineage>
</organism>
<proteinExistence type="predicted"/>
<feature type="compositionally biased region" description="Acidic residues" evidence="1">
    <location>
        <begin position="92"/>
        <end position="105"/>
    </location>
</feature>
<dbReference type="Proteomes" id="UP000434957">
    <property type="component" value="Unassembled WGS sequence"/>
</dbReference>
<dbReference type="AlphaFoldDB" id="A0A6A4AW71"/>
<evidence type="ECO:0000256" key="1">
    <source>
        <dbReference type="SAM" id="MobiDB-lite"/>
    </source>
</evidence>
<comment type="caution">
    <text evidence="2">The sequence shown here is derived from an EMBL/GenBank/DDBJ whole genome shotgun (WGS) entry which is preliminary data.</text>
</comment>
<feature type="region of interest" description="Disordered" evidence="1">
    <location>
        <begin position="39"/>
        <end position="105"/>
    </location>
</feature>
<evidence type="ECO:0000313" key="2">
    <source>
        <dbReference type="EMBL" id="KAE9262709.1"/>
    </source>
</evidence>
<feature type="compositionally biased region" description="Basic and acidic residues" evidence="1">
    <location>
        <begin position="39"/>
        <end position="51"/>
    </location>
</feature>
<gene>
    <name evidence="2" type="ORF">PR003_g33440</name>
</gene>
<keyword evidence="3" id="KW-1185">Reference proteome</keyword>
<protein>
    <submittedName>
        <fullName evidence="2">Uncharacterized protein</fullName>
    </submittedName>
</protein>
<evidence type="ECO:0000313" key="3">
    <source>
        <dbReference type="Proteomes" id="UP000434957"/>
    </source>
</evidence>
<accession>A0A6A4AW71</accession>
<dbReference type="EMBL" id="QXFT01009439">
    <property type="protein sequence ID" value="KAE9262709.1"/>
    <property type="molecule type" value="Genomic_DNA"/>
</dbReference>